<dbReference type="EMBL" id="VWPH01000001">
    <property type="protein sequence ID" value="KAA5837970.1"/>
    <property type="molecule type" value="Genomic_DNA"/>
</dbReference>
<evidence type="ECO:0000313" key="2">
    <source>
        <dbReference type="EMBL" id="KAA5837970.1"/>
    </source>
</evidence>
<evidence type="ECO:0000259" key="1">
    <source>
        <dbReference type="PROSITE" id="PS50995"/>
    </source>
</evidence>
<dbReference type="InterPro" id="IPR036390">
    <property type="entry name" value="WH_DNA-bd_sf"/>
</dbReference>
<dbReference type="OrthoDB" id="3830756at2"/>
<dbReference type="SMART" id="SM00347">
    <property type="entry name" value="HTH_MARR"/>
    <property type="match status" value="1"/>
</dbReference>
<dbReference type="PANTHER" id="PTHR33164:SF103">
    <property type="entry name" value="REGULATORY PROTEIN MARR"/>
    <property type="match status" value="1"/>
</dbReference>
<reference evidence="2 3" key="1">
    <citation type="submission" date="2019-09" db="EMBL/GenBank/DDBJ databases">
        <title>Draft genome sequence of the thermophilic Saccharopolyspora hirsuta VKM Ac-666T.</title>
        <authorList>
            <person name="Lobastova T.G."/>
            <person name="Fokina V."/>
            <person name="Bragin E.Y."/>
            <person name="Shtratnikova V.Y."/>
            <person name="Starodumova I.P."/>
            <person name="Tarlachkov S.V."/>
            <person name="Donova M.V."/>
        </authorList>
    </citation>
    <scope>NUCLEOTIDE SEQUENCE [LARGE SCALE GENOMIC DNA]</scope>
    <source>
        <strain evidence="2 3">VKM Ac-666</strain>
    </source>
</reference>
<comment type="caution">
    <text evidence="2">The sequence shown here is derived from an EMBL/GenBank/DDBJ whole genome shotgun (WGS) entry which is preliminary data.</text>
</comment>
<gene>
    <name evidence="2" type="ORF">F1721_00380</name>
</gene>
<dbReference type="InterPro" id="IPR036388">
    <property type="entry name" value="WH-like_DNA-bd_sf"/>
</dbReference>
<dbReference type="Gene3D" id="1.10.10.10">
    <property type="entry name" value="Winged helix-like DNA-binding domain superfamily/Winged helix DNA-binding domain"/>
    <property type="match status" value="1"/>
</dbReference>
<feature type="domain" description="HTH marR-type" evidence="1">
    <location>
        <begin position="65"/>
        <end position="191"/>
    </location>
</feature>
<protein>
    <submittedName>
        <fullName evidence="2">MarR family transcriptional regulator</fullName>
    </submittedName>
</protein>
<dbReference type="SUPFAM" id="SSF46785">
    <property type="entry name" value="Winged helix' DNA-binding domain"/>
    <property type="match status" value="1"/>
</dbReference>
<organism evidence="2 3">
    <name type="scientific">Saccharopolyspora hirsuta</name>
    <dbReference type="NCBI Taxonomy" id="1837"/>
    <lineage>
        <taxon>Bacteria</taxon>
        <taxon>Bacillati</taxon>
        <taxon>Actinomycetota</taxon>
        <taxon>Actinomycetes</taxon>
        <taxon>Pseudonocardiales</taxon>
        <taxon>Pseudonocardiaceae</taxon>
        <taxon>Saccharopolyspora</taxon>
    </lineage>
</organism>
<dbReference type="PROSITE" id="PS50995">
    <property type="entry name" value="HTH_MARR_2"/>
    <property type="match status" value="1"/>
</dbReference>
<proteinExistence type="predicted"/>
<dbReference type="AlphaFoldDB" id="A0A5M7C9A4"/>
<dbReference type="GO" id="GO:0006950">
    <property type="term" value="P:response to stress"/>
    <property type="evidence" value="ECO:0007669"/>
    <property type="project" value="TreeGrafter"/>
</dbReference>
<keyword evidence="3" id="KW-1185">Reference proteome</keyword>
<evidence type="ECO:0000313" key="3">
    <source>
        <dbReference type="Proteomes" id="UP000323946"/>
    </source>
</evidence>
<dbReference type="PANTHER" id="PTHR33164">
    <property type="entry name" value="TRANSCRIPTIONAL REGULATOR, MARR FAMILY"/>
    <property type="match status" value="1"/>
</dbReference>
<dbReference type="Pfam" id="PF12802">
    <property type="entry name" value="MarR_2"/>
    <property type="match status" value="1"/>
</dbReference>
<dbReference type="InterPro" id="IPR039422">
    <property type="entry name" value="MarR/SlyA-like"/>
</dbReference>
<name>A0A5M7C9A4_SACHI</name>
<dbReference type="GO" id="GO:0003700">
    <property type="term" value="F:DNA-binding transcription factor activity"/>
    <property type="evidence" value="ECO:0007669"/>
    <property type="project" value="InterPro"/>
</dbReference>
<dbReference type="InterPro" id="IPR000835">
    <property type="entry name" value="HTH_MarR-typ"/>
</dbReference>
<dbReference type="Proteomes" id="UP000323946">
    <property type="component" value="Unassembled WGS sequence"/>
</dbReference>
<sequence>MDSRRVGTITFSPASPGPAQLRAIFDPDVTECVRESEGARCTPARRIVLVRQPESVSSEALDDFEAGVGLLLVVWARSAERIKPKVSASQLRALVVVDRHGAINVMSLADELGSIPSVTSRLCDRLQAAGLLDRVASEGDRREVMLQLSRDGRRLLRQFRRERQADLKQVLDAMSPRSRSALLTGMSAFYAAATELDLSEDMLA</sequence>
<accession>A0A5M7C9A4</accession>